<gene>
    <name evidence="1" type="ORF">RJ639_030024</name>
</gene>
<dbReference type="AlphaFoldDB" id="A0AA88XDP5"/>
<keyword evidence="2" id="KW-1185">Reference proteome</keyword>
<name>A0AA88XDP5_9ASTE</name>
<proteinExistence type="predicted"/>
<dbReference type="EMBL" id="JAVXUP010000148">
    <property type="protein sequence ID" value="KAK3036425.1"/>
    <property type="molecule type" value="Genomic_DNA"/>
</dbReference>
<reference evidence="1" key="1">
    <citation type="submission" date="2022-12" db="EMBL/GenBank/DDBJ databases">
        <title>Draft genome assemblies for two species of Escallonia (Escalloniales).</title>
        <authorList>
            <person name="Chanderbali A."/>
            <person name="Dervinis C."/>
            <person name="Anghel I."/>
            <person name="Soltis D."/>
            <person name="Soltis P."/>
            <person name="Zapata F."/>
        </authorList>
    </citation>
    <scope>NUCLEOTIDE SEQUENCE</scope>
    <source>
        <strain evidence="1">UCBG64.0493</strain>
        <tissue evidence="1">Leaf</tissue>
    </source>
</reference>
<dbReference type="Proteomes" id="UP001188597">
    <property type="component" value="Unassembled WGS sequence"/>
</dbReference>
<comment type="caution">
    <text evidence="1">The sequence shown here is derived from an EMBL/GenBank/DDBJ whole genome shotgun (WGS) entry which is preliminary data.</text>
</comment>
<evidence type="ECO:0000313" key="1">
    <source>
        <dbReference type="EMBL" id="KAK3036425.1"/>
    </source>
</evidence>
<protein>
    <submittedName>
        <fullName evidence="1">Uncharacterized protein</fullName>
    </submittedName>
</protein>
<organism evidence="1 2">
    <name type="scientific">Escallonia herrerae</name>
    <dbReference type="NCBI Taxonomy" id="1293975"/>
    <lineage>
        <taxon>Eukaryota</taxon>
        <taxon>Viridiplantae</taxon>
        <taxon>Streptophyta</taxon>
        <taxon>Embryophyta</taxon>
        <taxon>Tracheophyta</taxon>
        <taxon>Spermatophyta</taxon>
        <taxon>Magnoliopsida</taxon>
        <taxon>eudicotyledons</taxon>
        <taxon>Gunneridae</taxon>
        <taxon>Pentapetalae</taxon>
        <taxon>asterids</taxon>
        <taxon>campanulids</taxon>
        <taxon>Escalloniales</taxon>
        <taxon>Escalloniaceae</taxon>
        <taxon>Escallonia</taxon>
    </lineage>
</organism>
<sequence>MNQNGNPTGAEVAELDASAVTRHLKQQPWRQQYEQHHRYEHRSPIRHRFTSLEEERMICNSINQGTEE</sequence>
<accession>A0AA88XDP5</accession>
<evidence type="ECO:0000313" key="2">
    <source>
        <dbReference type="Proteomes" id="UP001188597"/>
    </source>
</evidence>